<proteinExistence type="predicted"/>
<dbReference type="OrthoDB" id="9803828at2"/>
<dbReference type="Proteomes" id="UP000285278">
    <property type="component" value="Unassembled WGS sequence"/>
</dbReference>
<evidence type="ECO:0000256" key="2">
    <source>
        <dbReference type="SAM" id="MobiDB-lite"/>
    </source>
</evidence>
<dbReference type="PANTHER" id="PTHR48081">
    <property type="entry name" value="AB HYDROLASE SUPERFAMILY PROTEIN C4A8.06C"/>
    <property type="match status" value="1"/>
</dbReference>
<dbReference type="InterPro" id="IPR013094">
    <property type="entry name" value="AB_hydrolase_3"/>
</dbReference>
<comment type="caution">
    <text evidence="4">The sequence shown here is derived from an EMBL/GenBank/DDBJ whole genome shotgun (WGS) entry which is preliminary data.</text>
</comment>
<feature type="region of interest" description="Disordered" evidence="2">
    <location>
        <begin position="16"/>
        <end position="35"/>
    </location>
</feature>
<dbReference type="InterPro" id="IPR050300">
    <property type="entry name" value="GDXG_lipolytic_enzyme"/>
</dbReference>
<dbReference type="STRING" id="1451189.CFAL_01105"/>
<sequence>MSLSMRLRAWLSGHRHPSFDATSDPTPPSPAEPPHALRQHFAVNEREILGFPVYSIAPMQFGATDGHSASAEALHELSPAQAADRAVLYILPGGFVNPIKERNWDFVGQLAEAGLRVEVPLYGLLPDHTVEQALPLVREVYSQLVTDHGADKVTIIADSAGGSLALGALTFPTPCPTPTSLILNAPWVDMDLANPDIPQYEAVDPLLNAEQLRRQGALWSQGLVAMGVTDAQTATSHPAVSPIHLDPEVIRATLGSTDLHVFCGDKDLSLPDARAVASKIKKQGVQTTEHYQPGAIHMFHLTNSREGKHARKTMIDIATTGGAGA</sequence>
<dbReference type="InterPro" id="IPR029058">
    <property type="entry name" value="AB_hydrolase_fold"/>
</dbReference>
<evidence type="ECO:0000313" key="5">
    <source>
        <dbReference type="Proteomes" id="UP000285278"/>
    </source>
</evidence>
<dbReference type="EMBL" id="QXJK01000011">
    <property type="protein sequence ID" value="RIX33844.1"/>
    <property type="molecule type" value="Genomic_DNA"/>
</dbReference>
<feature type="domain" description="Alpha/beta hydrolase fold-3" evidence="3">
    <location>
        <begin position="87"/>
        <end position="300"/>
    </location>
</feature>
<reference evidence="4 5" key="1">
    <citation type="submission" date="2018-09" db="EMBL/GenBank/DDBJ databases">
        <title>Optimization and identification of Corynebacterium falsenii FN1-14 from fish paste.</title>
        <authorList>
            <person name="Daroonpunt R."/>
            <person name="Tanasupawat S."/>
        </authorList>
    </citation>
    <scope>NUCLEOTIDE SEQUENCE [LARGE SCALE GENOMIC DNA]</scope>
    <source>
        <strain evidence="4 5">FN1-14</strain>
    </source>
</reference>
<dbReference type="GO" id="GO:0016787">
    <property type="term" value="F:hydrolase activity"/>
    <property type="evidence" value="ECO:0007669"/>
    <property type="project" value="UniProtKB-KW"/>
</dbReference>
<protein>
    <submittedName>
        <fullName evidence="4">Alpha/beta hydrolase</fullName>
    </submittedName>
</protein>
<name>A0A418Q5G7_9CORY</name>
<evidence type="ECO:0000313" key="4">
    <source>
        <dbReference type="EMBL" id="RIX33844.1"/>
    </source>
</evidence>
<keyword evidence="1 4" id="KW-0378">Hydrolase</keyword>
<dbReference type="AlphaFoldDB" id="A0A418Q5G7"/>
<dbReference type="Gene3D" id="3.40.50.1820">
    <property type="entry name" value="alpha/beta hydrolase"/>
    <property type="match status" value="1"/>
</dbReference>
<dbReference type="RefSeq" id="WP_119665112.1">
    <property type="nucleotide sequence ID" value="NZ_DYWY01000086.1"/>
</dbReference>
<dbReference type="PANTHER" id="PTHR48081:SF8">
    <property type="entry name" value="ALPHA_BETA HYDROLASE FOLD-3 DOMAIN-CONTAINING PROTEIN-RELATED"/>
    <property type="match status" value="1"/>
</dbReference>
<dbReference type="Pfam" id="PF07859">
    <property type="entry name" value="Abhydrolase_3"/>
    <property type="match status" value="1"/>
</dbReference>
<keyword evidence="5" id="KW-1185">Reference proteome</keyword>
<organism evidence="4 5">
    <name type="scientific">Corynebacterium falsenii</name>
    <dbReference type="NCBI Taxonomy" id="108486"/>
    <lineage>
        <taxon>Bacteria</taxon>
        <taxon>Bacillati</taxon>
        <taxon>Actinomycetota</taxon>
        <taxon>Actinomycetes</taxon>
        <taxon>Mycobacteriales</taxon>
        <taxon>Corynebacteriaceae</taxon>
        <taxon>Corynebacterium</taxon>
    </lineage>
</organism>
<gene>
    <name evidence="4" type="ORF">D3M95_09125</name>
</gene>
<accession>A0A418Q5G7</accession>
<dbReference type="SUPFAM" id="SSF53474">
    <property type="entry name" value="alpha/beta-Hydrolases"/>
    <property type="match status" value="1"/>
</dbReference>
<evidence type="ECO:0000256" key="1">
    <source>
        <dbReference type="ARBA" id="ARBA00022801"/>
    </source>
</evidence>
<evidence type="ECO:0000259" key="3">
    <source>
        <dbReference type="Pfam" id="PF07859"/>
    </source>
</evidence>